<evidence type="ECO:0000256" key="1">
    <source>
        <dbReference type="SAM" id="MobiDB-lite"/>
    </source>
</evidence>
<accession>A0A6A6P1G4</accession>
<dbReference type="CDD" id="cd12261">
    <property type="entry name" value="RRM1_3_MRN1"/>
    <property type="match status" value="1"/>
</dbReference>
<dbReference type="Proteomes" id="UP000799766">
    <property type="component" value="Unassembled WGS sequence"/>
</dbReference>
<dbReference type="AlphaFoldDB" id="A0A6A6P1G4"/>
<protein>
    <recommendedName>
        <fullName evidence="4">RRM domain-containing protein</fullName>
    </recommendedName>
</protein>
<gene>
    <name evidence="2" type="ORF">BDY21DRAFT_285398</name>
</gene>
<evidence type="ECO:0008006" key="4">
    <source>
        <dbReference type="Google" id="ProtNLM"/>
    </source>
</evidence>
<dbReference type="EMBL" id="MU001679">
    <property type="protein sequence ID" value="KAF2457840.1"/>
    <property type="molecule type" value="Genomic_DNA"/>
</dbReference>
<name>A0A6A6P1G4_9PEZI</name>
<evidence type="ECO:0000313" key="2">
    <source>
        <dbReference type="EMBL" id="KAF2457840.1"/>
    </source>
</evidence>
<feature type="region of interest" description="Disordered" evidence="1">
    <location>
        <begin position="1"/>
        <end position="84"/>
    </location>
</feature>
<dbReference type="OrthoDB" id="2935572at2759"/>
<dbReference type="InterPro" id="IPR035979">
    <property type="entry name" value="RBD_domain_sf"/>
</dbReference>
<proteinExistence type="predicted"/>
<dbReference type="GO" id="GO:0003676">
    <property type="term" value="F:nucleic acid binding"/>
    <property type="evidence" value="ECO:0007669"/>
    <property type="project" value="InterPro"/>
</dbReference>
<keyword evidence="3" id="KW-1185">Reference proteome</keyword>
<organism evidence="2 3">
    <name type="scientific">Lineolata rhizophorae</name>
    <dbReference type="NCBI Taxonomy" id="578093"/>
    <lineage>
        <taxon>Eukaryota</taxon>
        <taxon>Fungi</taxon>
        <taxon>Dikarya</taxon>
        <taxon>Ascomycota</taxon>
        <taxon>Pezizomycotina</taxon>
        <taxon>Dothideomycetes</taxon>
        <taxon>Dothideomycetes incertae sedis</taxon>
        <taxon>Lineolatales</taxon>
        <taxon>Lineolataceae</taxon>
        <taxon>Lineolata</taxon>
    </lineage>
</organism>
<dbReference type="SUPFAM" id="SSF54928">
    <property type="entry name" value="RNA-binding domain, RBD"/>
    <property type="match status" value="1"/>
</dbReference>
<evidence type="ECO:0000313" key="3">
    <source>
        <dbReference type="Proteomes" id="UP000799766"/>
    </source>
</evidence>
<sequence>MEENDQESAGACEGYNETTTTTENAPILTPASKSCLAPPPGRDSRRSFQRAPSFGHRSSSVGSADKYDPSIAGSFHPRSKPVLPKNDQRTIIFSNLSDRTTHKDLVNVIRGGRILDLYLRNDRTAIVSFVEGAQDFVNFAKRNDFYLHAKRIEVRWNEKQFHLPGHVANKIANGATRNILVRGGASRLTEAEIRDHLDHIHNLVVIEVQFREGDAYISTNSIHNALFARTCMMSRTTYKGMHIEWYPDECAAPLPKVQRAPSVQAAAPPNRGQQSAALANRFGLLNVDGADDGSDDDSETVSAFGGGYGVGLKWADTSITA</sequence>
<reference evidence="2" key="1">
    <citation type="journal article" date="2020" name="Stud. Mycol.">
        <title>101 Dothideomycetes genomes: a test case for predicting lifestyles and emergence of pathogens.</title>
        <authorList>
            <person name="Haridas S."/>
            <person name="Albert R."/>
            <person name="Binder M."/>
            <person name="Bloem J."/>
            <person name="Labutti K."/>
            <person name="Salamov A."/>
            <person name="Andreopoulos B."/>
            <person name="Baker S."/>
            <person name="Barry K."/>
            <person name="Bills G."/>
            <person name="Bluhm B."/>
            <person name="Cannon C."/>
            <person name="Castanera R."/>
            <person name="Culley D."/>
            <person name="Daum C."/>
            <person name="Ezra D."/>
            <person name="Gonzalez J."/>
            <person name="Henrissat B."/>
            <person name="Kuo A."/>
            <person name="Liang C."/>
            <person name="Lipzen A."/>
            <person name="Lutzoni F."/>
            <person name="Magnuson J."/>
            <person name="Mondo S."/>
            <person name="Nolan M."/>
            <person name="Ohm R."/>
            <person name="Pangilinan J."/>
            <person name="Park H.-J."/>
            <person name="Ramirez L."/>
            <person name="Alfaro M."/>
            <person name="Sun H."/>
            <person name="Tritt A."/>
            <person name="Yoshinaga Y."/>
            <person name="Zwiers L.-H."/>
            <person name="Turgeon B."/>
            <person name="Goodwin S."/>
            <person name="Spatafora J."/>
            <person name="Crous P."/>
            <person name="Grigoriev I."/>
        </authorList>
    </citation>
    <scope>NUCLEOTIDE SEQUENCE</scope>
    <source>
        <strain evidence="2">ATCC 16933</strain>
    </source>
</reference>